<keyword evidence="1" id="KW-0472">Membrane</keyword>
<sequence length="210" mass="23701">MRYNIDPCKACWNKYKDEGVNINDLNNCYVETSAAFSATKSALQIPEWCQCISKKMADLPYRAGKPLNFGNNQFSTAVSWNSIPHYFPSLLETNLPDQALKLCHELCNSNECRDNCITDRNSVIEQKPKLDAKTNYNSESPKTSCSCSGNGSCSGSNNICSCNSGFKGKNCEVAISTSWFWKSLLYTFLLFIVAFLIVKVYKRVKFLRKK</sequence>
<reference evidence="3" key="1">
    <citation type="journal article" date="2020" name="Nature">
        <title>Giant virus diversity and host interactions through global metagenomics.</title>
        <authorList>
            <person name="Schulz F."/>
            <person name="Roux S."/>
            <person name="Paez-Espino D."/>
            <person name="Jungbluth S."/>
            <person name="Walsh D.A."/>
            <person name="Denef V.J."/>
            <person name="McMahon K.D."/>
            <person name="Konstantinidis K.T."/>
            <person name="Eloe-Fadrosh E.A."/>
            <person name="Kyrpides N.C."/>
            <person name="Woyke T."/>
        </authorList>
    </citation>
    <scope>NUCLEOTIDE SEQUENCE</scope>
    <source>
        <strain evidence="3">GVMAG-S-1016713-169</strain>
    </source>
</reference>
<dbReference type="PROSITE" id="PS01186">
    <property type="entry name" value="EGF_2"/>
    <property type="match status" value="1"/>
</dbReference>
<dbReference type="AlphaFoldDB" id="A0A6C0LYD7"/>
<dbReference type="PROSITE" id="PS00022">
    <property type="entry name" value="EGF_1"/>
    <property type="match status" value="1"/>
</dbReference>
<protein>
    <recommendedName>
        <fullName evidence="2">EGF-like domain-containing protein</fullName>
    </recommendedName>
</protein>
<keyword evidence="1" id="KW-1133">Transmembrane helix</keyword>
<feature type="transmembrane region" description="Helical" evidence="1">
    <location>
        <begin position="179"/>
        <end position="201"/>
    </location>
</feature>
<dbReference type="InterPro" id="IPR000742">
    <property type="entry name" value="EGF"/>
</dbReference>
<name>A0A6C0LYD7_9ZZZZ</name>
<evidence type="ECO:0000259" key="2">
    <source>
        <dbReference type="PROSITE" id="PS50026"/>
    </source>
</evidence>
<dbReference type="PROSITE" id="PS50026">
    <property type="entry name" value="EGF_3"/>
    <property type="match status" value="1"/>
</dbReference>
<evidence type="ECO:0000313" key="3">
    <source>
        <dbReference type="EMBL" id="QHU34604.1"/>
    </source>
</evidence>
<organism evidence="3">
    <name type="scientific">viral metagenome</name>
    <dbReference type="NCBI Taxonomy" id="1070528"/>
    <lineage>
        <taxon>unclassified sequences</taxon>
        <taxon>metagenomes</taxon>
        <taxon>organismal metagenomes</taxon>
    </lineage>
</organism>
<accession>A0A6C0LYD7</accession>
<feature type="domain" description="EGF-like" evidence="2">
    <location>
        <begin position="141"/>
        <end position="172"/>
    </location>
</feature>
<keyword evidence="1" id="KW-0812">Transmembrane</keyword>
<dbReference type="EMBL" id="MN740575">
    <property type="protein sequence ID" value="QHU34604.1"/>
    <property type="molecule type" value="Genomic_DNA"/>
</dbReference>
<proteinExistence type="predicted"/>
<evidence type="ECO:0000256" key="1">
    <source>
        <dbReference type="SAM" id="Phobius"/>
    </source>
</evidence>